<evidence type="ECO:0000313" key="5">
    <source>
        <dbReference type="Proteomes" id="UP001235760"/>
    </source>
</evidence>
<keyword evidence="2 4" id="KW-0808">Transferase</keyword>
<dbReference type="SUPFAM" id="SSF53335">
    <property type="entry name" value="S-adenosyl-L-methionine-dependent methyltransferases"/>
    <property type="match status" value="1"/>
</dbReference>
<dbReference type="GO" id="GO:0032259">
    <property type="term" value="P:methylation"/>
    <property type="evidence" value="ECO:0007669"/>
    <property type="project" value="UniProtKB-KW"/>
</dbReference>
<sequence length="320" mass="34921">MHAAAPPASSYADDLVAGLSASPRRLSPKWFYDEAGSALFDRICTLDAYYPTRVETALLADHADEIAAAMGPDAEIVEPGAGSARKVRVLLRAMQRGGWRPAGYLPVDISGTHLLAAADDLRADLHEVLPDLPVRPLAADFLRPLVLPAPLADGRRVGFYPGGSIGNFEHDEAIALLHRFADWIGPGGGLLIGVDRVKDPARLHAAYNDPDGVTAAFNLNLWARANREAGADFDLGAWHHAAFYDPLRQRIEMHLVSRRDQQVHVAGRTFDFIEGDSVHTENSCKYTVPGFQALAGRAGWQPQRVWSDPEGLFSLHWLTN</sequence>
<gene>
    <name evidence="4" type="primary">egtD</name>
    <name evidence="4" type="ORF">Q8X39_03445</name>
</gene>
<reference evidence="4 5" key="1">
    <citation type="submission" date="2023-08" db="EMBL/GenBank/DDBJ databases">
        <authorList>
            <person name="Roldan D.M."/>
            <person name="Menes R.J."/>
        </authorList>
    </citation>
    <scope>NUCLEOTIDE SEQUENCE [LARGE SCALE GENOMIC DNA]</scope>
    <source>
        <strain evidence="4 5">CCM 2812</strain>
    </source>
</reference>
<dbReference type="Gene3D" id="3.40.50.150">
    <property type="entry name" value="Vaccinia Virus protein VP39"/>
    <property type="match status" value="1"/>
</dbReference>
<comment type="caution">
    <text evidence="4">The sequence shown here is derived from an EMBL/GenBank/DDBJ whole genome shotgun (WGS) entry which is preliminary data.</text>
</comment>
<dbReference type="PANTHER" id="PTHR43397:SF1">
    <property type="entry name" value="ERGOTHIONEINE BIOSYNTHESIS PROTEIN 1"/>
    <property type="match status" value="1"/>
</dbReference>
<protein>
    <submittedName>
        <fullName evidence="4">L-histidine N(Alpha)-methyltransferase</fullName>
        <ecNumber evidence="4">2.1.1.44</ecNumber>
    </submittedName>
</protein>
<dbReference type="RefSeq" id="WP_305748209.1">
    <property type="nucleotide sequence ID" value="NZ_JAUZEE010000001.1"/>
</dbReference>
<feature type="domain" description="Histidine-specific methyltransferase SAM-dependent" evidence="3">
    <location>
        <begin position="12"/>
        <end position="319"/>
    </location>
</feature>
<accession>A0ABT9FZL9</accession>
<evidence type="ECO:0000259" key="3">
    <source>
        <dbReference type="Pfam" id="PF10017"/>
    </source>
</evidence>
<keyword evidence="1 4" id="KW-0489">Methyltransferase</keyword>
<dbReference type="Pfam" id="PF10017">
    <property type="entry name" value="Methyltransf_33"/>
    <property type="match status" value="1"/>
</dbReference>
<dbReference type="InterPro" id="IPR035094">
    <property type="entry name" value="EgtD"/>
</dbReference>
<dbReference type="InterPro" id="IPR029063">
    <property type="entry name" value="SAM-dependent_MTases_sf"/>
</dbReference>
<evidence type="ECO:0000256" key="2">
    <source>
        <dbReference type="ARBA" id="ARBA00022679"/>
    </source>
</evidence>
<dbReference type="PIRSF" id="PIRSF018005">
    <property type="entry name" value="UCP018005"/>
    <property type="match status" value="1"/>
</dbReference>
<name>A0ABT9FZL9_LEPDI</name>
<dbReference type="InterPro" id="IPR017804">
    <property type="entry name" value="MeTrfase_EgtD-like"/>
</dbReference>
<dbReference type="EMBL" id="JAUZEE010000001">
    <property type="protein sequence ID" value="MDP4299677.1"/>
    <property type="molecule type" value="Genomic_DNA"/>
</dbReference>
<keyword evidence="5" id="KW-1185">Reference proteome</keyword>
<dbReference type="Proteomes" id="UP001235760">
    <property type="component" value="Unassembled WGS sequence"/>
</dbReference>
<dbReference type="EC" id="2.1.1.44" evidence="4"/>
<evidence type="ECO:0000313" key="4">
    <source>
        <dbReference type="EMBL" id="MDP4299677.1"/>
    </source>
</evidence>
<dbReference type="GO" id="GO:0052706">
    <property type="term" value="F:L-histidine N(alpha)-methyltransferase activity"/>
    <property type="evidence" value="ECO:0007669"/>
    <property type="project" value="UniProtKB-EC"/>
</dbReference>
<proteinExistence type="predicted"/>
<evidence type="ECO:0000256" key="1">
    <source>
        <dbReference type="ARBA" id="ARBA00022603"/>
    </source>
</evidence>
<organism evidence="4 5">
    <name type="scientific">Leptothrix discophora</name>
    <dbReference type="NCBI Taxonomy" id="89"/>
    <lineage>
        <taxon>Bacteria</taxon>
        <taxon>Pseudomonadati</taxon>
        <taxon>Pseudomonadota</taxon>
        <taxon>Betaproteobacteria</taxon>
        <taxon>Burkholderiales</taxon>
        <taxon>Sphaerotilaceae</taxon>
        <taxon>Leptothrix</taxon>
    </lineage>
</organism>
<dbReference type="InterPro" id="IPR051128">
    <property type="entry name" value="EgtD_Methyltrsf_superfamily"/>
</dbReference>
<dbReference type="PANTHER" id="PTHR43397">
    <property type="entry name" value="ERGOTHIONEINE BIOSYNTHESIS PROTEIN 1"/>
    <property type="match status" value="1"/>
</dbReference>
<dbReference type="InterPro" id="IPR019257">
    <property type="entry name" value="MeTrfase_dom"/>
</dbReference>
<dbReference type="NCBIfam" id="TIGR03438">
    <property type="entry name" value="egtD_ergothio"/>
    <property type="match status" value="1"/>
</dbReference>